<sequence length="204" mass="23717">MQAEVTVAIVAAGITVATWVLSSRASRLTQRAEFIRNYTNDFYDSQALTSIFMDIDHDRFRYDESILGTDKELDLIQYLDYFNAVGHNWCRGVIKIADIMPTTIGYAALRSWENDDVRAYLQQIRRWDEERYSVSTGFIYFEELAIQIGWLCGRIHSGVNRSELLFSASPRRITLSRILGYYSLISRIHRWWWRVTGPTAASRP</sequence>
<dbReference type="EMBL" id="BAAAUF010000098">
    <property type="protein sequence ID" value="GAA3077664.1"/>
    <property type="molecule type" value="Genomic_DNA"/>
</dbReference>
<evidence type="ECO:0000256" key="1">
    <source>
        <dbReference type="SAM" id="Phobius"/>
    </source>
</evidence>
<keyword evidence="3" id="KW-1185">Reference proteome</keyword>
<comment type="caution">
    <text evidence="2">The sequence shown here is derived from an EMBL/GenBank/DDBJ whole genome shotgun (WGS) entry which is preliminary data.</text>
</comment>
<evidence type="ECO:0000313" key="2">
    <source>
        <dbReference type="EMBL" id="GAA3077664.1"/>
    </source>
</evidence>
<keyword evidence="1" id="KW-0812">Transmembrane</keyword>
<organism evidence="2 3">
    <name type="scientific">Streptomyces glomeratus</name>
    <dbReference type="NCBI Taxonomy" id="284452"/>
    <lineage>
        <taxon>Bacteria</taxon>
        <taxon>Bacillati</taxon>
        <taxon>Actinomycetota</taxon>
        <taxon>Actinomycetes</taxon>
        <taxon>Kitasatosporales</taxon>
        <taxon>Streptomycetaceae</taxon>
        <taxon>Streptomyces</taxon>
    </lineage>
</organism>
<protein>
    <submittedName>
        <fullName evidence="2">Uncharacterized protein</fullName>
    </submittedName>
</protein>
<evidence type="ECO:0000313" key="3">
    <source>
        <dbReference type="Proteomes" id="UP001501532"/>
    </source>
</evidence>
<reference evidence="3" key="1">
    <citation type="journal article" date="2019" name="Int. J. Syst. Evol. Microbiol.">
        <title>The Global Catalogue of Microorganisms (GCM) 10K type strain sequencing project: providing services to taxonomists for standard genome sequencing and annotation.</title>
        <authorList>
            <consortium name="The Broad Institute Genomics Platform"/>
            <consortium name="The Broad Institute Genome Sequencing Center for Infectious Disease"/>
            <person name="Wu L."/>
            <person name="Ma J."/>
        </authorList>
    </citation>
    <scope>NUCLEOTIDE SEQUENCE [LARGE SCALE GENOMIC DNA]</scope>
    <source>
        <strain evidence="3">JCM 9091</strain>
    </source>
</reference>
<keyword evidence="1" id="KW-1133">Transmembrane helix</keyword>
<accession>A0ABP6M4W2</accession>
<proteinExistence type="predicted"/>
<keyword evidence="1" id="KW-0472">Membrane</keyword>
<feature type="transmembrane region" description="Helical" evidence="1">
    <location>
        <begin position="6"/>
        <end position="22"/>
    </location>
</feature>
<dbReference type="Proteomes" id="UP001501532">
    <property type="component" value="Unassembled WGS sequence"/>
</dbReference>
<gene>
    <name evidence="2" type="ORF">GCM10010448_69740</name>
</gene>
<name>A0ABP6M4W2_9ACTN</name>